<accession>A0A7J5ZAP2</accession>
<keyword evidence="2" id="KW-1185">Reference proteome</keyword>
<organism evidence="1 2">
    <name type="scientific">Dissostichus mawsoni</name>
    <name type="common">Antarctic cod</name>
    <dbReference type="NCBI Taxonomy" id="36200"/>
    <lineage>
        <taxon>Eukaryota</taxon>
        <taxon>Metazoa</taxon>
        <taxon>Chordata</taxon>
        <taxon>Craniata</taxon>
        <taxon>Vertebrata</taxon>
        <taxon>Euteleostomi</taxon>
        <taxon>Actinopterygii</taxon>
        <taxon>Neopterygii</taxon>
        <taxon>Teleostei</taxon>
        <taxon>Neoteleostei</taxon>
        <taxon>Acanthomorphata</taxon>
        <taxon>Eupercaria</taxon>
        <taxon>Perciformes</taxon>
        <taxon>Notothenioidei</taxon>
        <taxon>Nototheniidae</taxon>
        <taxon>Dissostichus</taxon>
    </lineage>
</organism>
<sequence length="128" mass="12923">MVCESHLFGLLGTLPDVTGGGAVLSQAVHRLAVHQLDGAHQTGAGAAVVLVAAGVAEVYVGADEALLVAQQDHNLCRQNGGVGELVGGVGLQRVAAAVERIVAVLVVKDTCEADLPLVALASEVRVQT</sequence>
<evidence type="ECO:0000313" key="2">
    <source>
        <dbReference type="Proteomes" id="UP000518266"/>
    </source>
</evidence>
<comment type="caution">
    <text evidence="1">The sequence shown here is derived from an EMBL/GenBank/DDBJ whole genome shotgun (WGS) entry which is preliminary data.</text>
</comment>
<gene>
    <name evidence="1" type="ORF">F7725_009277</name>
</gene>
<proteinExistence type="predicted"/>
<dbReference type="EMBL" id="JAAKFY010000005">
    <property type="protein sequence ID" value="KAF3857418.1"/>
    <property type="molecule type" value="Genomic_DNA"/>
</dbReference>
<reference evidence="1 2" key="1">
    <citation type="submission" date="2020-03" db="EMBL/GenBank/DDBJ databases">
        <title>Dissostichus mawsoni Genome sequencing and assembly.</title>
        <authorList>
            <person name="Park H."/>
        </authorList>
    </citation>
    <scope>NUCLEOTIDE SEQUENCE [LARGE SCALE GENOMIC DNA]</scope>
    <source>
        <strain evidence="1">DM0001</strain>
        <tissue evidence="1">Muscle</tissue>
    </source>
</reference>
<evidence type="ECO:0000313" key="1">
    <source>
        <dbReference type="EMBL" id="KAF3857418.1"/>
    </source>
</evidence>
<dbReference type="Proteomes" id="UP000518266">
    <property type="component" value="Unassembled WGS sequence"/>
</dbReference>
<protein>
    <submittedName>
        <fullName evidence="1">Uncharacterized protein</fullName>
    </submittedName>
</protein>
<name>A0A7J5ZAP2_DISMA</name>
<dbReference type="AlphaFoldDB" id="A0A7J5ZAP2"/>